<evidence type="ECO:0000313" key="3">
    <source>
        <dbReference type="Proteomes" id="UP001159641"/>
    </source>
</evidence>
<proteinExistence type="predicted"/>
<dbReference type="AlphaFoldDB" id="A0AB34GVZ2"/>
<protein>
    <submittedName>
        <fullName evidence="2">Uncharacterized protein</fullName>
    </submittedName>
</protein>
<evidence type="ECO:0000256" key="1">
    <source>
        <dbReference type="SAM" id="MobiDB-lite"/>
    </source>
</evidence>
<sequence>MSLSVSIQIPGRSHLSGTVSISGPVSVAEGNRTETHGTNSPSSTSVLCTLWRRDERMTIEHQSKSQQNFEMLEPSLGKIKLCFGIRESRRRKA</sequence>
<evidence type="ECO:0000313" key="2">
    <source>
        <dbReference type="EMBL" id="KAJ8782795.1"/>
    </source>
</evidence>
<reference evidence="2 3" key="1">
    <citation type="submission" date="2022-11" db="EMBL/GenBank/DDBJ databases">
        <title>Whole genome sequence of Eschrichtius robustus ER-17-0199.</title>
        <authorList>
            <person name="Bruniche-Olsen A."/>
            <person name="Black A.N."/>
            <person name="Fields C.J."/>
            <person name="Walden K."/>
            <person name="Dewoody J.A."/>
        </authorList>
    </citation>
    <scope>NUCLEOTIDE SEQUENCE [LARGE SCALE GENOMIC DNA]</scope>
    <source>
        <strain evidence="2">ER-17-0199</strain>
        <tissue evidence="2">Blubber</tissue>
    </source>
</reference>
<dbReference type="EMBL" id="JAIQCJ010002090">
    <property type="protein sequence ID" value="KAJ8782795.1"/>
    <property type="molecule type" value="Genomic_DNA"/>
</dbReference>
<gene>
    <name evidence="2" type="ORF">J1605_009877</name>
</gene>
<keyword evidence="3" id="KW-1185">Reference proteome</keyword>
<organism evidence="2 3">
    <name type="scientific">Eschrichtius robustus</name>
    <name type="common">California gray whale</name>
    <name type="synonym">Eschrichtius gibbosus</name>
    <dbReference type="NCBI Taxonomy" id="9764"/>
    <lineage>
        <taxon>Eukaryota</taxon>
        <taxon>Metazoa</taxon>
        <taxon>Chordata</taxon>
        <taxon>Craniata</taxon>
        <taxon>Vertebrata</taxon>
        <taxon>Euteleostomi</taxon>
        <taxon>Mammalia</taxon>
        <taxon>Eutheria</taxon>
        <taxon>Laurasiatheria</taxon>
        <taxon>Artiodactyla</taxon>
        <taxon>Whippomorpha</taxon>
        <taxon>Cetacea</taxon>
        <taxon>Mysticeti</taxon>
        <taxon>Eschrichtiidae</taxon>
        <taxon>Eschrichtius</taxon>
    </lineage>
</organism>
<accession>A0AB34GVZ2</accession>
<name>A0AB34GVZ2_ESCRO</name>
<dbReference type="Proteomes" id="UP001159641">
    <property type="component" value="Unassembled WGS sequence"/>
</dbReference>
<comment type="caution">
    <text evidence="2">The sequence shown here is derived from an EMBL/GenBank/DDBJ whole genome shotgun (WGS) entry which is preliminary data.</text>
</comment>
<feature type="region of interest" description="Disordered" evidence="1">
    <location>
        <begin position="13"/>
        <end position="44"/>
    </location>
</feature>